<dbReference type="EMBL" id="FOHX01000032">
    <property type="protein sequence ID" value="SEU47842.1"/>
    <property type="molecule type" value="Genomic_DNA"/>
</dbReference>
<evidence type="ECO:0000313" key="3">
    <source>
        <dbReference type="Proteomes" id="UP000199361"/>
    </source>
</evidence>
<dbReference type="AlphaFoldDB" id="A0A1I0LX01"/>
<feature type="region of interest" description="Disordered" evidence="1">
    <location>
        <begin position="197"/>
        <end position="255"/>
    </location>
</feature>
<proteinExistence type="predicted"/>
<feature type="region of interest" description="Disordered" evidence="1">
    <location>
        <begin position="112"/>
        <end position="153"/>
    </location>
</feature>
<dbReference type="Pfam" id="PF18897">
    <property type="entry name" value="Gp3-like"/>
    <property type="match status" value="1"/>
</dbReference>
<gene>
    <name evidence="2" type="ORF">SAMN05421811_13221</name>
</gene>
<dbReference type="STRING" id="568860.SAMN05421811_13221"/>
<organism evidence="2 3">
    <name type="scientific">Nonomuraea wenchangensis</name>
    <dbReference type="NCBI Taxonomy" id="568860"/>
    <lineage>
        <taxon>Bacteria</taxon>
        <taxon>Bacillati</taxon>
        <taxon>Actinomycetota</taxon>
        <taxon>Actinomycetes</taxon>
        <taxon>Streptosporangiales</taxon>
        <taxon>Streptosporangiaceae</taxon>
        <taxon>Nonomuraea</taxon>
    </lineage>
</organism>
<accession>A0A1I0LX01</accession>
<name>A0A1I0LX01_9ACTN</name>
<evidence type="ECO:0000256" key="1">
    <source>
        <dbReference type="SAM" id="MobiDB-lite"/>
    </source>
</evidence>
<feature type="compositionally biased region" description="Basic and acidic residues" evidence="1">
    <location>
        <begin position="232"/>
        <end position="241"/>
    </location>
</feature>
<protein>
    <submittedName>
        <fullName evidence="2">Uncharacterized protein</fullName>
    </submittedName>
</protein>
<dbReference type="OrthoDB" id="3515662at2"/>
<reference evidence="2 3" key="1">
    <citation type="submission" date="2016-10" db="EMBL/GenBank/DDBJ databases">
        <authorList>
            <person name="de Groot N.N."/>
        </authorList>
    </citation>
    <scope>NUCLEOTIDE SEQUENCE [LARGE SCALE GENOMIC DNA]</scope>
    <source>
        <strain evidence="2 3">CGMCC 4.5598</strain>
    </source>
</reference>
<sequence length="344" mass="36353">MRRCDGATIEQKSGRPCLCKAERVLRCELKTRLSVLPQDLPSLGTWLLVSGGLNAAEDLPARAVLADKIGDYVDARLMVVKGAVIEDGKPVTFPIPRLRIEEAITPRQLLTGTIPPRTARSGVPQLPAGTSKDAPTGDTGSATPSDDRAGQPPLVDYITQASAAATAEQVRAIWVQASRAGHLTRQLRVVLNALGATLPGATGRDGHKPSSGRYEPTAEQSPVPDDPATDAPRQDAPRPDDVSAPATPAPLPGQGEQLADRLRERILRLWQGGTSALYEAFFARYATTMRHAGLDQLQEFVALCEQVHANDTATPGSDVVDGDVVDGDVVETLAGEPPAGGPPQ</sequence>
<dbReference type="InterPro" id="IPR043991">
    <property type="entry name" value="Gp3-like"/>
</dbReference>
<dbReference type="Proteomes" id="UP000199361">
    <property type="component" value="Unassembled WGS sequence"/>
</dbReference>
<evidence type="ECO:0000313" key="2">
    <source>
        <dbReference type="EMBL" id="SEU47842.1"/>
    </source>
</evidence>
<keyword evidence="3" id="KW-1185">Reference proteome</keyword>